<feature type="compositionally biased region" description="Low complexity" evidence="9">
    <location>
        <begin position="491"/>
        <end position="505"/>
    </location>
</feature>
<dbReference type="SUPFAM" id="SSF51445">
    <property type="entry name" value="(Trans)glycosidases"/>
    <property type="match status" value="1"/>
</dbReference>
<dbReference type="InterPro" id="IPR015883">
    <property type="entry name" value="Glyco_hydro_20_cat"/>
</dbReference>
<evidence type="ECO:0000256" key="8">
    <source>
        <dbReference type="PIRSR" id="PIRSR625705-1"/>
    </source>
</evidence>
<dbReference type="AlphaFoldDB" id="J3M3D9"/>
<name>J3M3D9_ORYBR</name>
<keyword evidence="7" id="KW-0326">Glycosidase</keyword>
<evidence type="ECO:0000313" key="13">
    <source>
        <dbReference type="EnsemblPlants" id="OB05G11130.1"/>
    </source>
</evidence>
<keyword evidence="10" id="KW-0732">Signal</keyword>
<feature type="active site" description="Proton donor" evidence="8">
    <location>
        <position position="301"/>
    </location>
</feature>
<dbReference type="Gene3D" id="3.30.379.10">
    <property type="entry name" value="Chitobiase/beta-hexosaminidase domain 2-like"/>
    <property type="match status" value="1"/>
</dbReference>
<comment type="catalytic activity">
    <reaction evidence="1">
        <text>Hydrolysis of terminal non-reducing N-acetyl-D-hexosamine residues in N-acetyl-beta-D-hexosaminides.</text>
        <dbReference type="EC" id="3.2.1.52"/>
    </reaction>
</comment>
<dbReference type="Gene3D" id="3.90.190.10">
    <property type="entry name" value="Protein tyrosine phosphatase superfamily"/>
    <property type="match status" value="1"/>
</dbReference>
<comment type="similarity">
    <text evidence="2">Belongs to the glycosyl hydrolase 20 family.</text>
</comment>
<organism evidence="13">
    <name type="scientific">Oryza brachyantha</name>
    <name type="common">malo sina</name>
    <dbReference type="NCBI Taxonomy" id="4533"/>
    <lineage>
        <taxon>Eukaryota</taxon>
        <taxon>Viridiplantae</taxon>
        <taxon>Streptophyta</taxon>
        <taxon>Embryophyta</taxon>
        <taxon>Tracheophyta</taxon>
        <taxon>Spermatophyta</taxon>
        <taxon>Magnoliopsida</taxon>
        <taxon>Liliopsida</taxon>
        <taxon>Poales</taxon>
        <taxon>Poaceae</taxon>
        <taxon>BOP clade</taxon>
        <taxon>Oryzoideae</taxon>
        <taxon>Oryzeae</taxon>
        <taxon>Oryzinae</taxon>
        <taxon>Oryza</taxon>
    </lineage>
</organism>
<evidence type="ECO:0000256" key="2">
    <source>
        <dbReference type="ARBA" id="ARBA00006285"/>
    </source>
</evidence>
<dbReference type="InterPro" id="IPR029018">
    <property type="entry name" value="Hex-like_dom2"/>
</dbReference>
<evidence type="ECO:0000313" key="14">
    <source>
        <dbReference type="Proteomes" id="UP000006038"/>
    </source>
</evidence>
<dbReference type="Pfam" id="PF00782">
    <property type="entry name" value="DSPc"/>
    <property type="match status" value="1"/>
</dbReference>
<feature type="compositionally biased region" description="Polar residues" evidence="9">
    <location>
        <begin position="938"/>
        <end position="949"/>
    </location>
</feature>
<dbReference type="EnsemblPlants" id="OB05G11130.1">
    <property type="protein sequence ID" value="OB05G11130.1"/>
    <property type="gene ID" value="OB05G11130"/>
</dbReference>
<dbReference type="EC" id="3.2.1.52" evidence="3"/>
<dbReference type="SUPFAM" id="SSF55545">
    <property type="entry name" value="beta-N-acetylhexosaminidase-like domain"/>
    <property type="match status" value="1"/>
</dbReference>
<evidence type="ECO:0000259" key="12">
    <source>
        <dbReference type="PROSITE" id="PS50056"/>
    </source>
</evidence>
<dbReference type="PANTHER" id="PTHR46381:SF4">
    <property type="entry name" value="PROTEIN-TYROSINE-PHOSPHATASE MKP1"/>
    <property type="match status" value="1"/>
</dbReference>
<dbReference type="SMART" id="SM00195">
    <property type="entry name" value="DSPc"/>
    <property type="match status" value="1"/>
</dbReference>
<evidence type="ECO:0000256" key="10">
    <source>
        <dbReference type="SAM" id="SignalP"/>
    </source>
</evidence>
<dbReference type="GO" id="GO:0004721">
    <property type="term" value="F:phosphoprotein phosphatase activity"/>
    <property type="evidence" value="ECO:0007669"/>
    <property type="project" value="UniProtKB-KW"/>
</dbReference>
<dbReference type="STRING" id="4533.J3M3D9"/>
<evidence type="ECO:0000256" key="7">
    <source>
        <dbReference type="ARBA" id="ARBA00023295"/>
    </source>
</evidence>
<dbReference type="eggNOG" id="KOG2499">
    <property type="taxonomic scope" value="Eukaryota"/>
</dbReference>
<evidence type="ECO:0000256" key="1">
    <source>
        <dbReference type="ARBA" id="ARBA00001231"/>
    </source>
</evidence>
<evidence type="ECO:0000256" key="9">
    <source>
        <dbReference type="SAM" id="MobiDB-lite"/>
    </source>
</evidence>
<evidence type="ECO:0000256" key="3">
    <source>
        <dbReference type="ARBA" id="ARBA00012663"/>
    </source>
</evidence>
<dbReference type="SUPFAM" id="SSF52799">
    <property type="entry name" value="(Phosphotyrosine protein) phosphatases II"/>
    <property type="match status" value="1"/>
</dbReference>
<dbReference type="SUPFAM" id="SSF55753">
    <property type="entry name" value="Actin depolymerizing proteins"/>
    <property type="match status" value="1"/>
</dbReference>
<dbReference type="InterPro" id="IPR029006">
    <property type="entry name" value="ADF-H/Gelsolin-like_dom_sf"/>
</dbReference>
<dbReference type="OMA" id="FELSAVF"/>
<dbReference type="eggNOG" id="KOG1716">
    <property type="taxonomic scope" value="Eukaryota"/>
</dbReference>
<dbReference type="InterPro" id="IPR020422">
    <property type="entry name" value="TYR_PHOSPHATASE_DUAL_dom"/>
</dbReference>
<dbReference type="GO" id="GO:0005975">
    <property type="term" value="P:carbohydrate metabolic process"/>
    <property type="evidence" value="ECO:0007669"/>
    <property type="project" value="InterPro"/>
</dbReference>
<dbReference type="Proteomes" id="UP000006038">
    <property type="component" value="Chromosome 5"/>
</dbReference>
<feature type="domain" description="Tyrosine-protein phosphatase" evidence="11">
    <location>
        <begin position="530"/>
        <end position="672"/>
    </location>
</feature>
<evidence type="ECO:0000256" key="6">
    <source>
        <dbReference type="ARBA" id="ARBA00023180"/>
    </source>
</evidence>
<dbReference type="PROSITE" id="PS50054">
    <property type="entry name" value="TYR_PHOSPHATASE_DUAL"/>
    <property type="match status" value="1"/>
</dbReference>
<keyword evidence="6" id="KW-0325">Glycoprotein</keyword>
<accession>J3M3D9</accession>
<dbReference type="InterPro" id="IPR016130">
    <property type="entry name" value="Tyr_Pase_AS"/>
</dbReference>
<dbReference type="HOGENOM" id="CLU_276994_0_0_1"/>
<dbReference type="InterPro" id="IPR029019">
    <property type="entry name" value="HEX_eukaryotic_N"/>
</dbReference>
<proteinExistence type="inferred from homology"/>
<dbReference type="InterPro" id="IPR017853">
    <property type="entry name" value="GH"/>
</dbReference>
<dbReference type="Gene3D" id="3.40.20.10">
    <property type="entry name" value="Severin"/>
    <property type="match status" value="1"/>
</dbReference>
<feature type="region of interest" description="Disordered" evidence="9">
    <location>
        <begin position="908"/>
        <end position="963"/>
    </location>
</feature>
<keyword evidence="4" id="KW-0378">Hydrolase</keyword>
<dbReference type="Gramene" id="OB05G11130.1">
    <property type="protein sequence ID" value="OB05G11130.1"/>
    <property type="gene ID" value="OB05G11130"/>
</dbReference>
<feature type="region of interest" description="Disordered" evidence="9">
    <location>
        <begin position="475"/>
        <end position="505"/>
    </location>
</feature>
<dbReference type="InterPro" id="IPR000340">
    <property type="entry name" value="Dual-sp_phosphatase_cat-dom"/>
</dbReference>
<evidence type="ECO:0000256" key="5">
    <source>
        <dbReference type="ARBA" id="ARBA00022912"/>
    </source>
</evidence>
<sequence>MPPKLLAFLILALLAASADAARRHPSPADSTASSGGVGGDPVYLWPLPKSFTSGSQTLLVDPDLALDAQGPGGGAAAVAEAFERYRKLTFSPWAHAARNGSGGYDVARLAVVVASADETLELGVDESYTIYVAAAGGVNSIVGGATIEIVLNFYGYMGDPTGKVYPSGYGYREIFLPVTSIGILMTNTIYGAIRGLETFSQLCVFNYDTKNVEVRHAPWHIQDEPRFAFRGLLLGIHVMAEIDVPGHAESWGKGYPKLWPSLKCREPLDVTSNFTFEVISGILSDMRKIFPFGLFHLGGDEVYTVLSNLILFPTSGCWNTTPHVRQWEETFNSFKENLNPLTVVHNWLGPGVCPKVVEKGFRCIMSNQGVWYLDHLDVPWEDFYTSEPLAGINNTAQQKLVLGGEVCMWGETADTSDVQQTIWPRAAAAAVLFLNSSHVYRIQDLQLAHWPSSFELSAVFRKPLNITRRSLDEWPRAGSDDVGEWPNPTTPGASKADGSASAKPGEGLRLDLSSLRSQGRKDQIAFFDKECSKVADHVYLGGDAVAKNRDILRKNGITHVLNCVGFVCPEYFKSDLVYRTLWLQDSPTEDITSILYDVFDYFEDVREQGGRVFVHCCQGVSRSTSLVIAYLMWREGQSFDDAFQLVKAARGIANPNMGFACQLLQCQKRVHAIPLSPNSVLRMYRMAPHSPYAPLHLVPKMLNEPSPAALDSRGAFIIHVLSSIYVWVGMKCDQVMEKDARAAAFQVVRYEKVQGHIKVVREGLEQPEFWDAFSSAPVNSDSNTKISKDQIDSASKSTPGSRRVESYDADFKLVFKAVTGGVVPAFSSSGAGDETHLPARESSWSSLRRKFISRSLARVYSDSALIRDLDPRVDRVQNLAAEASTSPPFLSPSSLSSDSSISSKYSLDSPSLSPSTCSPPSLGLSPGSSNFPHALVPSSRSPLHQSSNEEPSKSGVGSIRSPSKISSIAERRGGFSSLKLPSFQKDLVLPPRVPTSLRREEEVTDKSNNNCVKQLSGVCCPEKCTGNSSTVHTGLTERTDSILEACSKVQLLVYRWPSMEKLTTFTLKDLDPKSVLIFVTPDDSRSEAVEMVHIWIGGEYESKCVDTVDWQQVAGDFFQQKEFSNTLPVKVFKEHEREKLLEVLNAR</sequence>
<feature type="compositionally biased region" description="Low complexity" evidence="9">
    <location>
        <begin position="908"/>
        <end position="929"/>
    </location>
</feature>
<dbReference type="InterPro" id="IPR025705">
    <property type="entry name" value="Beta_hexosaminidase_sua/sub"/>
</dbReference>
<dbReference type="PRINTS" id="PR00738">
    <property type="entry name" value="GLHYDRLASE20"/>
</dbReference>
<dbReference type="PROSITE" id="PS50056">
    <property type="entry name" value="TYR_PHOSPHATASE_2"/>
    <property type="match status" value="1"/>
</dbReference>
<dbReference type="PANTHER" id="PTHR46381">
    <property type="entry name" value="MKPA PROTEIN"/>
    <property type="match status" value="1"/>
</dbReference>
<dbReference type="Gene3D" id="3.20.20.80">
    <property type="entry name" value="Glycosidases"/>
    <property type="match status" value="2"/>
</dbReference>
<dbReference type="InterPro" id="IPR029021">
    <property type="entry name" value="Prot-tyrosine_phosphatase-like"/>
</dbReference>
<feature type="signal peptide" evidence="10">
    <location>
        <begin position="1"/>
        <end position="20"/>
    </location>
</feature>
<keyword evidence="14" id="KW-1185">Reference proteome</keyword>
<reference evidence="13" key="1">
    <citation type="journal article" date="2013" name="Nat. Commun.">
        <title>Whole-genome sequencing of Oryza brachyantha reveals mechanisms underlying Oryza genome evolution.</title>
        <authorList>
            <person name="Chen J."/>
            <person name="Huang Q."/>
            <person name="Gao D."/>
            <person name="Wang J."/>
            <person name="Lang Y."/>
            <person name="Liu T."/>
            <person name="Li B."/>
            <person name="Bai Z."/>
            <person name="Luis Goicoechea J."/>
            <person name="Liang C."/>
            <person name="Chen C."/>
            <person name="Zhang W."/>
            <person name="Sun S."/>
            <person name="Liao Y."/>
            <person name="Zhang X."/>
            <person name="Yang L."/>
            <person name="Song C."/>
            <person name="Wang M."/>
            <person name="Shi J."/>
            <person name="Liu G."/>
            <person name="Liu J."/>
            <person name="Zhou H."/>
            <person name="Zhou W."/>
            <person name="Yu Q."/>
            <person name="An N."/>
            <person name="Chen Y."/>
            <person name="Cai Q."/>
            <person name="Wang B."/>
            <person name="Liu B."/>
            <person name="Min J."/>
            <person name="Huang Y."/>
            <person name="Wu H."/>
            <person name="Li Z."/>
            <person name="Zhang Y."/>
            <person name="Yin Y."/>
            <person name="Song W."/>
            <person name="Jiang J."/>
            <person name="Jackson S.A."/>
            <person name="Wing R.A."/>
            <person name="Wang J."/>
            <person name="Chen M."/>
        </authorList>
    </citation>
    <scope>NUCLEOTIDE SEQUENCE [LARGE SCALE GENOMIC DNA]</scope>
    <source>
        <strain evidence="13">cv. IRGC 101232</strain>
    </source>
</reference>
<dbReference type="Pfam" id="PF14845">
    <property type="entry name" value="Glycohydro_20b2"/>
    <property type="match status" value="1"/>
</dbReference>
<dbReference type="Pfam" id="PF00728">
    <property type="entry name" value="Glyco_hydro_20"/>
    <property type="match status" value="1"/>
</dbReference>
<protein>
    <recommendedName>
        <fullName evidence="3">beta-N-acetylhexosaminidase</fullName>
        <ecNumber evidence="3">3.2.1.52</ecNumber>
    </recommendedName>
</protein>
<keyword evidence="5" id="KW-0904">Protein phosphatase</keyword>
<dbReference type="CDD" id="cd14498">
    <property type="entry name" value="DSP"/>
    <property type="match status" value="1"/>
</dbReference>
<evidence type="ECO:0000259" key="11">
    <source>
        <dbReference type="PROSITE" id="PS50054"/>
    </source>
</evidence>
<dbReference type="InterPro" id="IPR000387">
    <property type="entry name" value="Tyr_Pase_dom"/>
</dbReference>
<dbReference type="GO" id="GO:0004563">
    <property type="term" value="F:beta-N-acetylhexosaminidase activity"/>
    <property type="evidence" value="ECO:0007669"/>
    <property type="project" value="UniProtKB-EC"/>
</dbReference>
<feature type="domain" description="Tyrosine specific protein phosphatases" evidence="12">
    <location>
        <begin position="589"/>
        <end position="650"/>
    </location>
</feature>
<reference evidence="13" key="2">
    <citation type="submission" date="2013-04" db="UniProtKB">
        <authorList>
            <consortium name="EnsemblPlants"/>
        </authorList>
    </citation>
    <scope>IDENTIFICATION</scope>
</reference>
<feature type="region of interest" description="Disordered" evidence="9">
    <location>
        <begin position="778"/>
        <end position="802"/>
    </location>
</feature>
<dbReference type="InterPro" id="IPR057528">
    <property type="entry name" value="MPK1_C"/>
</dbReference>
<evidence type="ECO:0000256" key="4">
    <source>
        <dbReference type="ARBA" id="ARBA00022801"/>
    </source>
</evidence>
<feature type="chain" id="PRO_5003773389" description="beta-N-acetylhexosaminidase" evidence="10">
    <location>
        <begin position="21"/>
        <end position="1147"/>
    </location>
</feature>
<dbReference type="PROSITE" id="PS00383">
    <property type="entry name" value="TYR_PHOSPHATASE_1"/>
    <property type="match status" value="1"/>
</dbReference>
<dbReference type="Pfam" id="PF25466">
    <property type="entry name" value="MPK1_gelsolin_C"/>
    <property type="match status" value="1"/>
</dbReference>